<protein>
    <submittedName>
        <fullName evidence="2">ThiF family adenylyltransferase</fullName>
    </submittedName>
</protein>
<feature type="domain" description="THIF-type NAD/FAD binding fold" evidence="1">
    <location>
        <begin position="7"/>
        <end position="188"/>
    </location>
</feature>
<dbReference type="Gene3D" id="3.40.50.720">
    <property type="entry name" value="NAD(P)-binding Rossmann-like Domain"/>
    <property type="match status" value="1"/>
</dbReference>
<dbReference type="GO" id="GO:0061504">
    <property type="term" value="P:cyclic threonylcarbamoyladenosine biosynthetic process"/>
    <property type="evidence" value="ECO:0007669"/>
    <property type="project" value="TreeGrafter"/>
</dbReference>
<keyword evidence="3" id="KW-1185">Reference proteome</keyword>
<dbReference type="InterPro" id="IPR000594">
    <property type="entry name" value="ThiF_NAD_FAD-bd"/>
</dbReference>
<dbReference type="PANTHER" id="PTHR43267:SF1">
    <property type="entry name" value="TRNA THREONYLCARBAMOYLADENOSINE DEHYDRATASE"/>
    <property type="match status" value="1"/>
</dbReference>
<reference evidence="2 3" key="1">
    <citation type="submission" date="2018-05" db="EMBL/GenBank/DDBJ databases">
        <title>Evolution of GPA BGCs.</title>
        <authorList>
            <person name="Waglechner N."/>
            <person name="Wright G.D."/>
        </authorList>
    </citation>
    <scope>NUCLEOTIDE SEQUENCE [LARGE SCALE GENOMIC DNA]</scope>
    <source>
        <strain evidence="2 3">DSM 5908</strain>
    </source>
</reference>
<name>A0A428VZ05_AMYBA</name>
<dbReference type="InterPro" id="IPR045886">
    <property type="entry name" value="ThiF/MoeB/HesA"/>
</dbReference>
<gene>
    <name evidence="2" type="ORF">DMA12_41970</name>
</gene>
<organism evidence="2 3">
    <name type="scientific">Amycolatopsis balhimycina DSM 5908</name>
    <dbReference type="NCBI Taxonomy" id="1081091"/>
    <lineage>
        <taxon>Bacteria</taxon>
        <taxon>Bacillati</taxon>
        <taxon>Actinomycetota</taxon>
        <taxon>Actinomycetes</taxon>
        <taxon>Pseudonocardiales</taxon>
        <taxon>Pseudonocardiaceae</taxon>
        <taxon>Amycolatopsis</taxon>
    </lineage>
</organism>
<evidence type="ECO:0000259" key="1">
    <source>
        <dbReference type="Pfam" id="PF00899"/>
    </source>
</evidence>
<keyword evidence="2" id="KW-0808">Transferase</keyword>
<dbReference type="InterPro" id="IPR035985">
    <property type="entry name" value="Ubiquitin-activating_enz"/>
</dbReference>
<comment type="caution">
    <text evidence="2">The sequence shown here is derived from an EMBL/GenBank/DDBJ whole genome shotgun (WGS) entry which is preliminary data.</text>
</comment>
<dbReference type="SUPFAM" id="SSF69572">
    <property type="entry name" value="Activating enzymes of the ubiquitin-like proteins"/>
    <property type="match status" value="1"/>
</dbReference>
<accession>A0A428VZ05</accession>
<dbReference type="Proteomes" id="UP000286716">
    <property type="component" value="Unassembled WGS sequence"/>
</dbReference>
<dbReference type="GO" id="GO:0016779">
    <property type="term" value="F:nucleotidyltransferase activity"/>
    <property type="evidence" value="ECO:0007669"/>
    <property type="project" value="UniProtKB-KW"/>
</dbReference>
<evidence type="ECO:0000313" key="3">
    <source>
        <dbReference type="Proteomes" id="UP000286716"/>
    </source>
</evidence>
<dbReference type="GO" id="GO:0008641">
    <property type="term" value="F:ubiquitin-like modifier activating enzyme activity"/>
    <property type="evidence" value="ECO:0007669"/>
    <property type="project" value="InterPro"/>
</dbReference>
<dbReference type="AlphaFoldDB" id="A0A428VZ05"/>
<sequence length="245" mass="26001">MADVRFNRQLPLLGADAQASISSMRVALVGAGGTGSHAAVALAHLGFRNVLIFDDDLVETTNLNRMVTAEHADIGSPKNLVARRRMRAIDPLVWAHQLPGITVAGANPELHDVDLIIGCVDHDGPRHRLNQIAVDSRIPYLDIATGADDTAEPIALGGRVVFVLPGGPCLTCLEELDSAEVARWAKSADQQALDRRHGYGTGTANPSVVYLNGLTVNAALVELAAWLSGSRRPATWLDIDLVGSA</sequence>
<dbReference type="EMBL" id="QHHU01000093">
    <property type="protein sequence ID" value="RSM36044.1"/>
    <property type="molecule type" value="Genomic_DNA"/>
</dbReference>
<dbReference type="RefSeq" id="WP_020646590.1">
    <property type="nucleotide sequence ID" value="NZ_QHHU01000093.1"/>
</dbReference>
<proteinExistence type="predicted"/>
<evidence type="ECO:0000313" key="2">
    <source>
        <dbReference type="EMBL" id="RSM36044.1"/>
    </source>
</evidence>
<dbReference type="OrthoDB" id="9204719at2"/>
<dbReference type="Pfam" id="PF00899">
    <property type="entry name" value="ThiF"/>
    <property type="match status" value="1"/>
</dbReference>
<dbReference type="GO" id="GO:0061503">
    <property type="term" value="F:tRNA threonylcarbamoyladenosine dehydratase"/>
    <property type="evidence" value="ECO:0007669"/>
    <property type="project" value="TreeGrafter"/>
</dbReference>
<dbReference type="PANTHER" id="PTHR43267">
    <property type="entry name" value="TRNA THREONYLCARBAMOYLADENOSINE DEHYDRATASE"/>
    <property type="match status" value="1"/>
</dbReference>
<keyword evidence="2" id="KW-0548">Nucleotidyltransferase</keyword>